<name>A0ABQ3B3N4_9GAMM</name>
<evidence type="ECO:0000313" key="9">
    <source>
        <dbReference type="Proteomes" id="UP000601597"/>
    </source>
</evidence>
<dbReference type="EMBL" id="BMXV01000004">
    <property type="protein sequence ID" value="GGY73237.1"/>
    <property type="molecule type" value="Genomic_DNA"/>
</dbReference>
<keyword evidence="9" id="KW-1185">Reference proteome</keyword>
<comment type="pathway">
    <text evidence="2">Purine metabolism; urate degradation; (S)-allantoin from urate: step 3/3.</text>
</comment>
<dbReference type="InterPro" id="IPR036778">
    <property type="entry name" value="OHCU_decarboxylase_sf"/>
</dbReference>
<keyword evidence="6" id="KW-0456">Lyase</keyword>
<evidence type="ECO:0000256" key="6">
    <source>
        <dbReference type="ARBA" id="ARBA00023239"/>
    </source>
</evidence>
<gene>
    <name evidence="8" type="ORF">GCM10007071_20450</name>
</gene>
<feature type="domain" description="Oxo-4-hydroxy-4-carboxy-5-ureidoimidazoline decarboxylase" evidence="7">
    <location>
        <begin position="7"/>
        <end position="163"/>
    </location>
</feature>
<dbReference type="PANTHER" id="PTHR43466:SF1">
    <property type="entry name" value="2-OXO-4-HYDROXY-4-CARBOXY-5-UREIDOIMIDAZOLINE DECARBOXYLASE-RELATED"/>
    <property type="match status" value="1"/>
</dbReference>
<evidence type="ECO:0000259" key="7">
    <source>
        <dbReference type="Pfam" id="PF09349"/>
    </source>
</evidence>
<dbReference type="EC" id="4.1.1.97" evidence="3"/>
<evidence type="ECO:0000256" key="5">
    <source>
        <dbReference type="ARBA" id="ARBA00022793"/>
    </source>
</evidence>
<evidence type="ECO:0000256" key="4">
    <source>
        <dbReference type="ARBA" id="ARBA00022631"/>
    </source>
</evidence>
<evidence type="ECO:0000313" key="8">
    <source>
        <dbReference type="EMBL" id="GGY73237.1"/>
    </source>
</evidence>
<comment type="catalytic activity">
    <reaction evidence="1">
        <text>5-hydroxy-2-oxo-4-ureido-2,5-dihydro-1H-imidazole-5-carboxylate + H(+) = (S)-allantoin + CO2</text>
        <dbReference type="Rhea" id="RHEA:26301"/>
        <dbReference type="ChEBI" id="CHEBI:15378"/>
        <dbReference type="ChEBI" id="CHEBI:15678"/>
        <dbReference type="ChEBI" id="CHEBI:16526"/>
        <dbReference type="ChEBI" id="CHEBI:58639"/>
        <dbReference type="EC" id="4.1.1.97"/>
    </reaction>
</comment>
<dbReference type="InterPro" id="IPR018020">
    <property type="entry name" value="OHCU_decarboxylase"/>
</dbReference>
<keyword evidence="4" id="KW-0659">Purine metabolism</keyword>
<accession>A0ABQ3B3N4</accession>
<protein>
    <recommendedName>
        <fullName evidence="3">2-oxo-4-hydroxy-4-carboxy-5-ureidoimidazoline decarboxylase</fullName>
        <ecNumber evidence="3">4.1.1.97</ecNumber>
    </recommendedName>
</protein>
<evidence type="ECO:0000256" key="1">
    <source>
        <dbReference type="ARBA" id="ARBA00001163"/>
    </source>
</evidence>
<dbReference type="PANTHER" id="PTHR43466">
    <property type="entry name" value="2-OXO-4-HYDROXY-4-CARBOXY-5-UREIDOIMIDAZOLINE DECARBOXYLASE-RELATED"/>
    <property type="match status" value="1"/>
</dbReference>
<organism evidence="8 9">
    <name type="scientific">Marinobacter zhanjiangensis</name>
    <dbReference type="NCBI Taxonomy" id="578215"/>
    <lineage>
        <taxon>Bacteria</taxon>
        <taxon>Pseudomonadati</taxon>
        <taxon>Pseudomonadota</taxon>
        <taxon>Gammaproteobacteria</taxon>
        <taxon>Pseudomonadales</taxon>
        <taxon>Marinobacteraceae</taxon>
        <taxon>Marinobacter</taxon>
    </lineage>
</organism>
<dbReference type="InterPro" id="IPR017595">
    <property type="entry name" value="OHCU_decarboxylase-2"/>
</dbReference>
<sequence length="166" mass="18932">MTLDELNALPRNQAEARFRDCCAAEPWVQGMVDNRPYASRDDMLEQSHRLWPTLTERDWLQAFEAHPKIGDVDSLRRKYASTKALASGEQAGARQAPEAVLRRLKADNDAYQEKFGFIFIVCATGKSAEEMLELLEQRLPNTREQEIDNAAREQAKITGIRLEKLV</sequence>
<evidence type="ECO:0000256" key="2">
    <source>
        <dbReference type="ARBA" id="ARBA00004754"/>
    </source>
</evidence>
<comment type="caution">
    <text evidence="8">The sequence shown here is derived from an EMBL/GenBank/DDBJ whole genome shotgun (WGS) entry which is preliminary data.</text>
</comment>
<dbReference type="NCBIfam" id="NF010372">
    <property type="entry name" value="PRK13798.1"/>
    <property type="match status" value="1"/>
</dbReference>
<dbReference type="NCBIfam" id="TIGR03180">
    <property type="entry name" value="UraD_2"/>
    <property type="match status" value="1"/>
</dbReference>
<dbReference type="Pfam" id="PF09349">
    <property type="entry name" value="OHCU_decarbox"/>
    <property type="match status" value="1"/>
</dbReference>
<evidence type="ECO:0000256" key="3">
    <source>
        <dbReference type="ARBA" id="ARBA00012257"/>
    </source>
</evidence>
<keyword evidence="5" id="KW-0210">Decarboxylase</keyword>
<dbReference type="Proteomes" id="UP000601597">
    <property type="component" value="Unassembled WGS sequence"/>
</dbReference>
<reference evidence="9" key="1">
    <citation type="journal article" date="2019" name="Int. J. Syst. Evol. Microbiol.">
        <title>The Global Catalogue of Microorganisms (GCM) 10K type strain sequencing project: providing services to taxonomists for standard genome sequencing and annotation.</title>
        <authorList>
            <consortium name="The Broad Institute Genomics Platform"/>
            <consortium name="The Broad Institute Genome Sequencing Center for Infectious Disease"/>
            <person name="Wu L."/>
            <person name="Ma J."/>
        </authorList>
    </citation>
    <scope>NUCLEOTIDE SEQUENCE [LARGE SCALE GENOMIC DNA]</scope>
    <source>
        <strain evidence="9">KCTC 22280</strain>
    </source>
</reference>
<proteinExistence type="predicted"/>
<dbReference type="Gene3D" id="1.10.3330.10">
    <property type="entry name" value="Oxo-4-hydroxy-4-carboxy-5-ureidoimidazoline decarboxylase"/>
    <property type="match status" value="1"/>
</dbReference>
<dbReference type="SUPFAM" id="SSF158694">
    <property type="entry name" value="UraD-Like"/>
    <property type="match status" value="1"/>
</dbReference>
<dbReference type="RefSeq" id="WP_189576035.1">
    <property type="nucleotide sequence ID" value="NZ_BMXV01000004.1"/>
</dbReference>